<sequence>MFVRLLRQKHHFHHHLSSSSSTTTNIRVESKLEEYYSSRVINLEKEEGWKEGRKKGGVRMVTGFRTSSPPVIGSVLESLVQFRRNKPLEIGMEEYRDRDHIMGWD</sequence>
<dbReference type="AlphaFoldDB" id="A0A8G1R9Z2"/>
<protein>
    <submittedName>
        <fullName evidence="1">Uncharacterized protein</fullName>
    </submittedName>
</protein>
<dbReference type="RefSeq" id="XP_025519784.1">
    <property type="nucleotide sequence ID" value="XM_025662660.1"/>
</dbReference>
<evidence type="ECO:0000313" key="2">
    <source>
        <dbReference type="Proteomes" id="UP000249526"/>
    </source>
</evidence>
<proteinExistence type="predicted"/>
<dbReference type="GeneID" id="37166062"/>
<organism evidence="1 2">
    <name type="scientific">Aspergillus piperis CBS 112811</name>
    <dbReference type="NCBI Taxonomy" id="1448313"/>
    <lineage>
        <taxon>Eukaryota</taxon>
        <taxon>Fungi</taxon>
        <taxon>Dikarya</taxon>
        <taxon>Ascomycota</taxon>
        <taxon>Pezizomycotina</taxon>
        <taxon>Eurotiomycetes</taxon>
        <taxon>Eurotiomycetidae</taxon>
        <taxon>Eurotiales</taxon>
        <taxon>Aspergillaceae</taxon>
        <taxon>Aspergillus</taxon>
        <taxon>Aspergillus subgen. Circumdati</taxon>
    </lineage>
</organism>
<reference evidence="1 2" key="1">
    <citation type="submission" date="2018-02" db="EMBL/GenBank/DDBJ databases">
        <title>The genomes of Aspergillus section Nigri reveals drivers in fungal speciation.</title>
        <authorList>
            <consortium name="DOE Joint Genome Institute"/>
            <person name="Vesth T.C."/>
            <person name="Nybo J."/>
            <person name="Theobald S."/>
            <person name="Brandl J."/>
            <person name="Frisvad J.C."/>
            <person name="Nielsen K.F."/>
            <person name="Lyhne E.K."/>
            <person name="Kogle M.E."/>
            <person name="Kuo A."/>
            <person name="Riley R."/>
            <person name="Clum A."/>
            <person name="Nolan M."/>
            <person name="Lipzen A."/>
            <person name="Salamov A."/>
            <person name="Henrissat B."/>
            <person name="Wiebenga A."/>
            <person name="De vries R.P."/>
            <person name="Grigoriev I.V."/>
            <person name="Mortensen U.H."/>
            <person name="Andersen M.R."/>
            <person name="Baker S.E."/>
        </authorList>
    </citation>
    <scope>NUCLEOTIDE SEQUENCE [LARGE SCALE GENOMIC DNA]</scope>
    <source>
        <strain evidence="1 2">CBS 112811</strain>
    </source>
</reference>
<accession>A0A8G1R9Z2</accession>
<name>A0A8G1R9Z2_9EURO</name>
<dbReference type="EMBL" id="KZ825055">
    <property type="protein sequence ID" value="RAH61862.1"/>
    <property type="molecule type" value="Genomic_DNA"/>
</dbReference>
<evidence type="ECO:0000313" key="1">
    <source>
        <dbReference type="EMBL" id="RAH61862.1"/>
    </source>
</evidence>
<keyword evidence="2" id="KW-1185">Reference proteome</keyword>
<dbReference type="Proteomes" id="UP000249526">
    <property type="component" value="Unassembled WGS sequence"/>
</dbReference>
<gene>
    <name evidence="1" type="ORF">BO85DRAFT_474430</name>
</gene>